<accession>A0A9D4X6J3</accession>
<dbReference type="PANTHER" id="PTHR33108:SF79">
    <property type="entry name" value="CASP-LIKE PROTEIN (DUF1677)"/>
    <property type="match status" value="1"/>
</dbReference>
<name>A0A9D4X6J3_PEA</name>
<protein>
    <recommendedName>
        <fullName evidence="4">DUF1677 family protein</fullName>
    </recommendedName>
</protein>
<comment type="caution">
    <text evidence="2">The sequence shown here is derived from an EMBL/GenBank/DDBJ whole genome shotgun (WGS) entry which is preliminary data.</text>
</comment>
<dbReference type="AlphaFoldDB" id="A0A9D4X6J3"/>
<feature type="region of interest" description="Disordered" evidence="1">
    <location>
        <begin position="1"/>
        <end position="48"/>
    </location>
</feature>
<evidence type="ECO:0000313" key="3">
    <source>
        <dbReference type="Proteomes" id="UP001058974"/>
    </source>
</evidence>
<dbReference type="EMBL" id="JAMSHJ010000005">
    <property type="protein sequence ID" value="KAI5413910.1"/>
    <property type="molecule type" value="Genomic_DNA"/>
</dbReference>
<dbReference type="Pfam" id="PF07911">
    <property type="entry name" value="DUF1677"/>
    <property type="match status" value="1"/>
</dbReference>
<dbReference type="Gramene" id="Psat05G0816100-T1">
    <property type="protein sequence ID" value="KAI5413910.1"/>
    <property type="gene ID" value="KIW84_058161"/>
</dbReference>
<dbReference type="PANTHER" id="PTHR33108">
    <property type="entry name" value="OS01G0745000 PROTEIN"/>
    <property type="match status" value="1"/>
</dbReference>
<organism evidence="2 3">
    <name type="scientific">Pisum sativum</name>
    <name type="common">Garden pea</name>
    <name type="synonym">Lathyrus oleraceus</name>
    <dbReference type="NCBI Taxonomy" id="3888"/>
    <lineage>
        <taxon>Eukaryota</taxon>
        <taxon>Viridiplantae</taxon>
        <taxon>Streptophyta</taxon>
        <taxon>Embryophyta</taxon>
        <taxon>Tracheophyta</taxon>
        <taxon>Spermatophyta</taxon>
        <taxon>Magnoliopsida</taxon>
        <taxon>eudicotyledons</taxon>
        <taxon>Gunneridae</taxon>
        <taxon>Pentapetalae</taxon>
        <taxon>rosids</taxon>
        <taxon>fabids</taxon>
        <taxon>Fabales</taxon>
        <taxon>Fabaceae</taxon>
        <taxon>Papilionoideae</taxon>
        <taxon>50 kb inversion clade</taxon>
        <taxon>NPAAA clade</taxon>
        <taxon>Hologalegina</taxon>
        <taxon>IRL clade</taxon>
        <taxon>Fabeae</taxon>
        <taxon>Lathyrus</taxon>
    </lineage>
</organism>
<dbReference type="Proteomes" id="UP001058974">
    <property type="component" value="Chromosome 5"/>
</dbReference>
<proteinExistence type="predicted"/>
<sequence>NISNSLRNIHMAPHGDSLPSSFSRTNNVVCSKPPKPNSSDHNNNNNNNIQRTISDISFALSKEDFDLTLPPITEVEDAKCECCGMSEECTPEYIKRIRDKYLGKWVCGLCSEAVKEELEKNGGKKDEALSEHMNACVRFNKYGRTFPVLFQAEAMKEMLKKSKMEGRRAKSFNPREKGGGGEKKGGLARSSSCIPAITRDINDFKISS</sequence>
<evidence type="ECO:0000256" key="1">
    <source>
        <dbReference type="SAM" id="MobiDB-lite"/>
    </source>
</evidence>
<gene>
    <name evidence="2" type="ORF">KIW84_058161</name>
</gene>
<feature type="region of interest" description="Disordered" evidence="1">
    <location>
        <begin position="162"/>
        <end position="191"/>
    </location>
</feature>
<feature type="compositionally biased region" description="Basic and acidic residues" evidence="1">
    <location>
        <begin position="162"/>
        <end position="185"/>
    </location>
</feature>
<feature type="compositionally biased region" description="Polar residues" evidence="1">
    <location>
        <begin position="18"/>
        <end position="29"/>
    </location>
</feature>
<evidence type="ECO:0008006" key="4">
    <source>
        <dbReference type="Google" id="ProtNLM"/>
    </source>
</evidence>
<dbReference type="InterPro" id="IPR012876">
    <property type="entry name" value="DUF1677_pln"/>
</dbReference>
<reference evidence="2 3" key="1">
    <citation type="journal article" date="2022" name="Nat. Genet.">
        <title>Improved pea reference genome and pan-genome highlight genomic features and evolutionary characteristics.</title>
        <authorList>
            <person name="Yang T."/>
            <person name="Liu R."/>
            <person name="Luo Y."/>
            <person name="Hu S."/>
            <person name="Wang D."/>
            <person name="Wang C."/>
            <person name="Pandey M.K."/>
            <person name="Ge S."/>
            <person name="Xu Q."/>
            <person name="Li N."/>
            <person name="Li G."/>
            <person name="Huang Y."/>
            <person name="Saxena R.K."/>
            <person name="Ji Y."/>
            <person name="Li M."/>
            <person name="Yan X."/>
            <person name="He Y."/>
            <person name="Liu Y."/>
            <person name="Wang X."/>
            <person name="Xiang C."/>
            <person name="Varshney R.K."/>
            <person name="Ding H."/>
            <person name="Gao S."/>
            <person name="Zong X."/>
        </authorList>
    </citation>
    <scope>NUCLEOTIDE SEQUENCE [LARGE SCALE GENOMIC DNA]</scope>
    <source>
        <strain evidence="2 3">cv. Zhongwan 6</strain>
    </source>
</reference>
<evidence type="ECO:0000313" key="2">
    <source>
        <dbReference type="EMBL" id="KAI5413910.1"/>
    </source>
</evidence>
<keyword evidence="3" id="KW-1185">Reference proteome</keyword>
<feature type="non-terminal residue" evidence="2">
    <location>
        <position position="1"/>
    </location>
</feature>